<feature type="compositionally biased region" description="Gly residues" evidence="4">
    <location>
        <begin position="737"/>
        <end position="757"/>
    </location>
</feature>
<dbReference type="InterPro" id="IPR000504">
    <property type="entry name" value="RRM_dom"/>
</dbReference>
<proteinExistence type="predicted"/>
<dbReference type="GO" id="GO:0003723">
    <property type="term" value="F:RNA binding"/>
    <property type="evidence" value="ECO:0007669"/>
    <property type="project" value="UniProtKB-UniRule"/>
</dbReference>
<evidence type="ECO:0000256" key="4">
    <source>
        <dbReference type="SAM" id="MobiDB-lite"/>
    </source>
</evidence>
<dbReference type="Gene3D" id="3.30.70.330">
    <property type="match status" value="5"/>
</dbReference>
<evidence type="ECO:0000259" key="5">
    <source>
        <dbReference type="PROSITE" id="PS50102"/>
    </source>
</evidence>
<dbReference type="AlphaFoldDB" id="A0A835Z9Z3"/>
<dbReference type="CDD" id="cd12254">
    <property type="entry name" value="RRM_hnRNPH_ESRPs_RBM12_like"/>
    <property type="match status" value="4"/>
</dbReference>
<feature type="region of interest" description="Disordered" evidence="4">
    <location>
        <begin position="725"/>
        <end position="757"/>
    </location>
</feature>
<dbReference type="Proteomes" id="UP000664859">
    <property type="component" value="Unassembled WGS sequence"/>
</dbReference>
<evidence type="ECO:0000256" key="3">
    <source>
        <dbReference type="PROSITE-ProRule" id="PRU00176"/>
    </source>
</evidence>
<feature type="domain" description="RRM" evidence="5">
    <location>
        <begin position="249"/>
        <end position="327"/>
    </location>
</feature>
<dbReference type="PANTHER" id="PTHR13976">
    <property type="entry name" value="HETEROGENEOUS NUCLEAR RIBONUCLEOPROTEIN-RELATED"/>
    <property type="match status" value="1"/>
</dbReference>
<dbReference type="EMBL" id="JAFCMP010000046">
    <property type="protein sequence ID" value="KAG5189765.1"/>
    <property type="molecule type" value="Genomic_DNA"/>
</dbReference>
<dbReference type="Pfam" id="PF00076">
    <property type="entry name" value="RRM_1"/>
    <property type="match status" value="4"/>
</dbReference>
<dbReference type="SMART" id="SM00360">
    <property type="entry name" value="RRM"/>
    <property type="match status" value="5"/>
</dbReference>
<feature type="compositionally biased region" description="Acidic residues" evidence="4">
    <location>
        <begin position="16"/>
        <end position="26"/>
    </location>
</feature>
<feature type="region of interest" description="Disordered" evidence="4">
    <location>
        <begin position="1"/>
        <end position="38"/>
    </location>
</feature>
<dbReference type="PROSITE" id="PS50102">
    <property type="entry name" value="RRM"/>
    <property type="match status" value="4"/>
</dbReference>
<dbReference type="InterPro" id="IPR012677">
    <property type="entry name" value="Nucleotide-bd_a/b_plait_sf"/>
</dbReference>
<protein>
    <recommendedName>
        <fullName evidence="5">RRM domain-containing protein</fullName>
    </recommendedName>
</protein>
<keyword evidence="7" id="KW-1185">Reference proteome</keyword>
<evidence type="ECO:0000313" key="7">
    <source>
        <dbReference type="Proteomes" id="UP000664859"/>
    </source>
</evidence>
<organism evidence="6 7">
    <name type="scientific">Tribonema minus</name>
    <dbReference type="NCBI Taxonomy" id="303371"/>
    <lineage>
        <taxon>Eukaryota</taxon>
        <taxon>Sar</taxon>
        <taxon>Stramenopiles</taxon>
        <taxon>Ochrophyta</taxon>
        <taxon>PX clade</taxon>
        <taxon>Xanthophyceae</taxon>
        <taxon>Tribonematales</taxon>
        <taxon>Tribonemataceae</taxon>
        <taxon>Tribonema</taxon>
    </lineage>
</organism>
<feature type="domain" description="RRM" evidence="5">
    <location>
        <begin position="459"/>
        <end position="537"/>
    </location>
</feature>
<gene>
    <name evidence="6" type="ORF">JKP88DRAFT_262098</name>
</gene>
<comment type="caution">
    <text evidence="6">The sequence shown here is derived from an EMBL/GenBank/DDBJ whole genome shotgun (WGS) entry which is preliminary data.</text>
</comment>
<feature type="region of interest" description="Disordered" evidence="4">
    <location>
        <begin position="792"/>
        <end position="816"/>
    </location>
</feature>
<evidence type="ECO:0000313" key="6">
    <source>
        <dbReference type="EMBL" id="KAG5189765.1"/>
    </source>
</evidence>
<name>A0A835Z9Z3_9STRA</name>
<dbReference type="SUPFAM" id="SSF54928">
    <property type="entry name" value="RNA-binding domain, RBD"/>
    <property type="match status" value="5"/>
</dbReference>
<keyword evidence="2 3" id="KW-0694">RNA-binding</keyword>
<feature type="domain" description="RRM" evidence="5">
    <location>
        <begin position="637"/>
        <end position="712"/>
    </location>
</feature>
<feature type="compositionally biased region" description="Gly residues" evidence="4">
    <location>
        <begin position="804"/>
        <end position="816"/>
    </location>
</feature>
<reference evidence="6" key="1">
    <citation type="submission" date="2021-02" db="EMBL/GenBank/DDBJ databases">
        <title>First Annotated Genome of the Yellow-green Alga Tribonema minus.</title>
        <authorList>
            <person name="Mahan K.M."/>
        </authorList>
    </citation>
    <scope>NUCLEOTIDE SEQUENCE</scope>
    <source>
        <strain evidence="6">UTEX B ZZ1240</strain>
    </source>
</reference>
<evidence type="ECO:0000256" key="1">
    <source>
        <dbReference type="ARBA" id="ARBA00022737"/>
    </source>
</evidence>
<feature type="domain" description="RRM" evidence="5">
    <location>
        <begin position="358"/>
        <end position="435"/>
    </location>
</feature>
<sequence length="816" mass="86149">MDDRDAGSRRKRTATDDGDGDGDYIADQDNKRTRGDHAREGGDLWVGVGCSCGSLGTNPGSYWVLSNGDVVMGSNGGGGGGGDGGSGGAYWWHEGLLVGVAGLSRDLADATSLTDPGVDVNLKSVKHCYVMTACRKADDASTTSGIGDLAAFTHFVRLRGLPWNATVKDVTDFLRGIEISDEQVYIVHNTRGEAYVKLHSEASQEACIKCDRKTMGRRYIEVFPASAEDIEASLNVEQPKSSENGAVEGVLRMRGLPWTATEEDILSFFSGFDVRAGGVHIAKNREGRPSGEAYVVFHSELDAHEAKQQRDKEKMGGRWIDLFESTKGEMYANTGRSAEERWSEAGGERGAKDLDYRGVLKMRGLPFDATKAQIIDFFHGYGVEDSEVFIVMGRDGRPTGDAFVIFKDETDAKSALNLDKEKLGGRWVDLFPSTKAAVYERVGPTSVEMASRPDASYRGVLRMRGLPYSAGPAQIRDFFGDYAISKSDGIHVITGPDGRPSGEAYVEFANEDDAKHALGLHKEKIGDRYIELFQVTKGDLYTATTRPSYQPTHASATHVLARTMGYRGTGGGGGAVAGGYSGGYGGFSGGGGGGYRGGGGGYGGGAGGRGGGMHALPPPAFGGSAGGTYPANGPPPTCAKLRGLPYQVTEQDIFDFFNGLDVIGIFICKDASGRPTGEGFVEFGTIQHCAQGLNRNRHYMLERYIEVFACTKDDVLQEISGQGRVRLPPTRPVRSAGAGGGGGGYPPSGGSQFGGGGGSGGYAQGGFGGGGRPSGYAQMAAFSGPGGNFNMGYAPERRDYPPRRGGGGGGGGMRYR</sequence>
<accession>A0A835Z9Z3</accession>
<keyword evidence="1" id="KW-0677">Repeat</keyword>
<dbReference type="InterPro" id="IPR035979">
    <property type="entry name" value="RBD_domain_sf"/>
</dbReference>
<feature type="compositionally biased region" description="Basic and acidic residues" evidence="4">
    <location>
        <begin position="28"/>
        <end position="38"/>
    </location>
</feature>
<dbReference type="InterPro" id="IPR050666">
    <property type="entry name" value="ESRP"/>
</dbReference>
<dbReference type="OrthoDB" id="431068at2759"/>
<evidence type="ECO:0000256" key="2">
    <source>
        <dbReference type="ARBA" id="ARBA00022884"/>
    </source>
</evidence>